<evidence type="ECO:0000313" key="10">
    <source>
        <dbReference type="Proteomes" id="UP000827092"/>
    </source>
</evidence>
<evidence type="ECO:0000256" key="1">
    <source>
        <dbReference type="ARBA" id="ARBA00004613"/>
    </source>
</evidence>
<evidence type="ECO:0000256" key="4">
    <source>
        <dbReference type="ARBA" id="ARBA00023030"/>
    </source>
</evidence>
<sequence length="499" mass="57472">MLLGLCIASLLTASVVAVPVVTFDEATDNSLPDVIRRSGSSMVMIVNVSSPVEFEDETIANASSTLSNTSFADIENDNLTHILQMRYRERKKQERITLIRSQILTRLHMNGQPNISTSKFSEDDQMKIASMIERLQNQNTLSDSTLPGNVPMNTIQWLQSFYPSCMVPNNTDKSVWEQDGTFRILYDIPFSKFPNDITIMMAKLRLYKLVGNVDPNYVGWDATRPRFNVFEGLVNSRAANGINVNVYQYFKPLRTNKREKKRIVDSRIVSLDYEGWVEFNIATSVNFWFRHSNRNFGMDIEVEDAFGNKLNPNLYFQNLNCTLDAPDHDSPFPNIMELHRGEMNNNETANLFDNETYPTLDLRTAQLPRTIEEVNIRIEDEVKDRILRKRSTENSTCKKELEYVSFSDIGLDEYIMWPQGVLWTFCDGGCDPNKITEENREYFFSSWLQRYLKLKRRTTTDCVVTRRESLPVILFDGDNKVVDTVLEDFVPVNCGCRAS</sequence>
<evidence type="ECO:0000256" key="3">
    <source>
        <dbReference type="ARBA" id="ARBA00022525"/>
    </source>
</evidence>
<dbReference type="PANTHER" id="PTHR11848">
    <property type="entry name" value="TGF-BETA FAMILY"/>
    <property type="match status" value="1"/>
</dbReference>
<dbReference type="EMBL" id="JAFNEN010000657">
    <property type="protein sequence ID" value="KAG8178951.1"/>
    <property type="molecule type" value="Genomic_DNA"/>
</dbReference>
<keyword evidence="7" id="KW-0732">Signal</keyword>
<comment type="similarity">
    <text evidence="2 6">Belongs to the TGF-beta family.</text>
</comment>
<dbReference type="PROSITE" id="PS51362">
    <property type="entry name" value="TGF_BETA_2"/>
    <property type="match status" value="1"/>
</dbReference>
<dbReference type="CDD" id="cd08698">
    <property type="entry name" value="TGF_beta_SF"/>
    <property type="match status" value="1"/>
</dbReference>
<organism evidence="9 10">
    <name type="scientific">Oedothorax gibbosus</name>
    <dbReference type="NCBI Taxonomy" id="931172"/>
    <lineage>
        <taxon>Eukaryota</taxon>
        <taxon>Metazoa</taxon>
        <taxon>Ecdysozoa</taxon>
        <taxon>Arthropoda</taxon>
        <taxon>Chelicerata</taxon>
        <taxon>Arachnida</taxon>
        <taxon>Araneae</taxon>
        <taxon>Araneomorphae</taxon>
        <taxon>Entelegynae</taxon>
        <taxon>Araneoidea</taxon>
        <taxon>Linyphiidae</taxon>
        <taxon>Erigoninae</taxon>
        <taxon>Oedothorax</taxon>
    </lineage>
</organism>
<dbReference type="Pfam" id="PF00019">
    <property type="entry name" value="TGF_beta"/>
    <property type="match status" value="1"/>
</dbReference>
<comment type="caution">
    <text evidence="9">The sequence shown here is derived from an EMBL/GenBank/DDBJ whole genome shotgun (WGS) entry which is preliminary data.</text>
</comment>
<keyword evidence="5" id="KW-1015">Disulfide bond</keyword>
<dbReference type="Proteomes" id="UP000827092">
    <property type="component" value="Unassembled WGS sequence"/>
</dbReference>
<feature type="signal peptide" evidence="7">
    <location>
        <begin position="1"/>
        <end position="17"/>
    </location>
</feature>
<comment type="subcellular location">
    <subcellularLocation>
        <location evidence="1">Secreted</location>
    </subcellularLocation>
</comment>
<dbReference type="GO" id="GO:0008083">
    <property type="term" value="F:growth factor activity"/>
    <property type="evidence" value="ECO:0007669"/>
    <property type="project" value="UniProtKB-KW"/>
</dbReference>
<evidence type="ECO:0000256" key="6">
    <source>
        <dbReference type="RuleBase" id="RU000354"/>
    </source>
</evidence>
<name>A0AAV6U5B2_9ARAC</name>
<accession>A0AAV6U5B2</accession>
<dbReference type="Gene3D" id="2.10.90.10">
    <property type="entry name" value="Cystine-knot cytokines"/>
    <property type="match status" value="1"/>
</dbReference>
<protein>
    <recommendedName>
        <fullName evidence="8">TGF-beta family profile domain-containing protein</fullName>
    </recommendedName>
</protein>
<reference evidence="9 10" key="1">
    <citation type="journal article" date="2022" name="Nat. Ecol. Evol.">
        <title>A masculinizing supergene underlies an exaggerated male reproductive morph in a spider.</title>
        <authorList>
            <person name="Hendrickx F."/>
            <person name="De Corte Z."/>
            <person name="Sonet G."/>
            <person name="Van Belleghem S.M."/>
            <person name="Kostlbacher S."/>
            <person name="Vangestel C."/>
        </authorList>
    </citation>
    <scope>NUCLEOTIDE SEQUENCE [LARGE SCALE GENOMIC DNA]</scope>
    <source>
        <strain evidence="9">W744_W776</strain>
    </source>
</reference>
<evidence type="ECO:0000256" key="7">
    <source>
        <dbReference type="SAM" id="SignalP"/>
    </source>
</evidence>
<dbReference type="AlphaFoldDB" id="A0AAV6U5B2"/>
<dbReference type="Pfam" id="PF00688">
    <property type="entry name" value="TGFb_propeptide"/>
    <property type="match status" value="1"/>
</dbReference>
<dbReference type="InterPro" id="IPR001839">
    <property type="entry name" value="TGF-b_C"/>
</dbReference>
<gene>
    <name evidence="9" type="ORF">JTE90_027829</name>
</gene>
<dbReference type="InterPro" id="IPR015615">
    <property type="entry name" value="TGF-beta-rel"/>
</dbReference>
<dbReference type="Gene3D" id="2.60.120.970">
    <property type="match status" value="1"/>
</dbReference>
<evidence type="ECO:0000259" key="8">
    <source>
        <dbReference type="PROSITE" id="PS51362"/>
    </source>
</evidence>
<dbReference type="GO" id="GO:0005615">
    <property type="term" value="C:extracellular space"/>
    <property type="evidence" value="ECO:0007669"/>
    <property type="project" value="TreeGrafter"/>
</dbReference>
<dbReference type="SUPFAM" id="SSF57501">
    <property type="entry name" value="Cystine-knot cytokines"/>
    <property type="match status" value="1"/>
</dbReference>
<feature type="chain" id="PRO_5043349977" description="TGF-beta family profile domain-containing protein" evidence="7">
    <location>
        <begin position="18"/>
        <end position="499"/>
    </location>
</feature>
<evidence type="ECO:0000256" key="5">
    <source>
        <dbReference type="ARBA" id="ARBA00023157"/>
    </source>
</evidence>
<proteinExistence type="inferred from homology"/>
<keyword evidence="4 6" id="KW-0339">Growth factor</keyword>
<dbReference type="InterPro" id="IPR029034">
    <property type="entry name" value="Cystine-knot_cytokine"/>
</dbReference>
<dbReference type="SMART" id="SM00204">
    <property type="entry name" value="TGFB"/>
    <property type="match status" value="1"/>
</dbReference>
<feature type="domain" description="TGF-beta family profile" evidence="8">
    <location>
        <begin position="385"/>
        <end position="497"/>
    </location>
</feature>
<evidence type="ECO:0000313" key="9">
    <source>
        <dbReference type="EMBL" id="KAG8178951.1"/>
    </source>
</evidence>
<dbReference type="InterPro" id="IPR001111">
    <property type="entry name" value="TGF-b_propeptide"/>
</dbReference>
<dbReference type="GO" id="GO:0005125">
    <property type="term" value="F:cytokine activity"/>
    <property type="evidence" value="ECO:0007669"/>
    <property type="project" value="TreeGrafter"/>
</dbReference>
<keyword evidence="3" id="KW-0964">Secreted</keyword>
<evidence type="ECO:0000256" key="2">
    <source>
        <dbReference type="ARBA" id="ARBA00006656"/>
    </source>
</evidence>
<keyword evidence="10" id="KW-1185">Reference proteome</keyword>